<dbReference type="Proteomes" id="UP001219933">
    <property type="component" value="Chromosome 5"/>
</dbReference>
<feature type="domain" description="BRO1" evidence="7">
    <location>
        <begin position="3"/>
        <end position="401"/>
    </location>
</feature>
<dbReference type="Pfam" id="PF03097">
    <property type="entry name" value="BRO1"/>
    <property type="match status" value="1"/>
</dbReference>
<accession>A0AAF0EWW5</accession>
<reference evidence="8" key="1">
    <citation type="submission" date="2023-03" db="EMBL/GenBank/DDBJ databases">
        <title>Mating type loci evolution in Malassezia.</title>
        <authorList>
            <person name="Coelho M.A."/>
        </authorList>
    </citation>
    <scope>NUCLEOTIDE SEQUENCE</scope>
    <source>
        <strain evidence="8">CBS 11721</strain>
    </source>
</reference>
<dbReference type="InterPro" id="IPR004328">
    <property type="entry name" value="BRO1_dom"/>
</dbReference>
<evidence type="ECO:0000256" key="6">
    <source>
        <dbReference type="SAM" id="MobiDB-lite"/>
    </source>
</evidence>
<dbReference type="InterPro" id="IPR025304">
    <property type="entry name" value="ALIX_V_dom"/>
</dbReference>
<evidence type="ECO:0000313" key="9">
    <source>
        <dbReference type="Proteomes" id="UP001219933"/>
    </source>
</evidence>
<comment type="subcellular location">
    <subcellularLocation>
        <location evidence="2">Cytoplasm</location>
    </subcellularLocation>
    <subcellularLocation>
        <location evidence="1">Endosome</location>
    </subcellularLocation>
</comment>
<feature type="compositionally biased region" description="Pro residues" evidence="6">
    <location>
        <begin position="800"/>
        <end position="810"/>
    </location>
</feature>
<dbReference type="Pfam" id="PF13949">
    <property type="entry name" value="ALIX_LYPXL_bnd"/>
    <property type="match status" value="1"/>
</dbReference>
<dbReference type="GO" id="GO:0043328">
    <property type="term" value="P:protein transport to vacuole involved in ubiquitin-dependent protein catabolic process via the multivesicular body sorting pathway"/>
    <property type="evidence" value="ECO:0007669"/>
    <property type="project" value="TreeGrafter"/>
</dbReference>
<evidence type="ECO:0000256" key="4">
    <source>
        <dbReference type="ARBA" id="ARBA00022753"/>
    </source>
</evidence>
<name>A0AAF0EWW5_9BASI</name>
<dbReference type="SMART" id="SM01041">
    <property type="entry name" value="BRO1"/>
    <property type="match status" value="1"/>
</dbReference>
<feature type="region of interest" description="Disordered" evidence="6">
    <location>
        <begin position="766"/>
        <end position="810"/>
    </location>
</feature>
<dbReference type="AlphaFoldDB" id="A0AAF0EWW5"/>
<organism evidence="8 9">
    <name type="scientific">Malassezia cuniculi</name>
    <dbReference type="NCBI Taxonomy" id="948313"/>
    <lineage>
        <taxon>Eukaryota</taxon>
        <taxon>Fungi</taxon>
        <taxon>Dikarya</taxon>
        <taxon>Basidiomycota</taxon>
        <taxon>Ustilaginomycotina</taxon>
        <taxon>Malasseziomycetes</taxon>
        <taxon>Malasseziales</taxon>
        <taxon>Malasseziaceae</taxon>
        <taxon>Malassezia</taxon>
    </lineage>
</organism>
<keyword evidence="9" id="KW-1185">Reference proteome</keyword>
<dbReference type="PROSITE" id="PS51180">
    <property type="entry name" value="BRO1"/>
    <property type="match status" value="1"/>
</dbReference>
<dbReference type="Gene3D" id="1.20.120.560">
    <property type="entry name" value="alix/aip1 in complex with the ypdl late domain"/>
    <property type="match status" value="1"/>
</dbReference>
<dbReference type="PANTHER" id="PTHR23030">
    <property type="entry name" value="PCD6 INTERACTING PROTEIN-RELATED"/>
    <property type="match status" value="1"/>
</dbReference>
<sequence length="810" mass="87580">MQPLIALPPKRSKDVDLAPVLGRAIVANYEQRQDMYKDDIQAVVQARRDAACNDSSATTGRDLLLRWFHMLEMLELRFPELRQNFTWSDAFSNSNVSQETFAYEKASVAYNIAARLSAVAAAAARDGGADAFRVCYASLRQAAGMLDYVRDNFLHAPTHDMGEEVTKTLSALCLAQASEVFVEKSIADSKGAALVSKLAAHTAAAYTGLVDPLTNSDGPLAPLPVINVVRCKAAYYGSVAQMYRATADNAAGKYGVALARLQLAVSLGKEAQRHAATQMYGSVAHAMLQSDIFTVLTAATLNQVDLAKAKQQEAQRDNDMVYHDLIPPAGSLPQLERTSVATPVPIRETFSLPDVQRVLGTEVFAQLVPLRVTENASVYSEEQAKLLRAESAAVENADAELVSSLDALGLPVSLARYRALDSVDTASAALSEAPQDVSRWVHDCAGGPDAASIDASLARFDTARTSLGTRIEKALADLAAEDRECERLRVAHGHKWTQEPLSSAAKILRKDLRANADALNEAAVIDDRTAALWKSVREDAALLFRGEAAVRHAFRSAVASAQKENLLDLDDTESPATADARALFHSATAQLAALQRMPAERAAMLAELKRRIRSDDISRTLLLQGKTPDTDSLIANELAKHAPLQRKLRTAIAAQEERVRTLAQALRTLDTHPGTSSLRSSWSTRSAARKVLIDRLHKAARGITQVRETVGKAQDFYSDVDEVVASLSTSTANFIADRRAQRESLAASLNTPDSLQDDLAALSMSHPSSWQAAPSGSYTPQTPSAWPTPPAPYSSQFAPALPPKPPQNMY</sequence>
<dbReference type="Gene3D" id="1.25.40.280">
    <property type="entry name" value="alix/aip1 like domains"/>
    <property type="match status" value="1"/>
</dbReference>
<protein>
    <recommendedName>
        <fullName evidence="5">BRO domain-containing protein 1</fullName>
    </recommendedName>
</protein>
<keyword evidence="4" id="KW-0967">Endosome</keyword>
<dbReference type="InterPro" id="IPR038499">
    <property type="entry name" value="BRO1_sf"/>
</dbReference>
<dbReference type="EMBL" id="CP119881">
    <property type="protein sequence ID" value="WFD36639.1"/>
    <property type="molecule type" value="Genomic_DNA"/>
</dbReference>
<dbReference type="PANTHER" id="PTHR23030:SF30">
    <property type="entry name" value="TYROSINE-PROTEIN PHOSPHATASE NON-RECEPTOR TYPE 23"/>
    <property type="match status" value="1"/>
</dbReference>
<evidence type="ECO:0000256" key="3">
    <source>
        <dbReference type="ARBA" id="ARBA00022490"/>
    </source>
</evidence>
<evidence type="ECO:0000313" key="8">
    <source>
        <dbReference type="EMBL" id="WFD36639.1"/>
    </source>
</evidence>
<evidence type="ECO:0000256" key="1">
    <source>
        <dbReference type="ARBA" id="ARBA00004177"/>
    </source>
</evidence>
<dbReference type="GO" id="GO:0005768">
    <property type="term" value="C:endosome"/>
    <property type="evidence" value="ECO:0007669"/>
    <property type="project" value="UniProtKB-SubCell"/>
</dbReference>
<feature type="compositionally biased region" description="Polar residues" evidence="6">
    <location>
        <begin position="766"/>
        <end position="785"/>
    </location>
</feature>
<dbReference type="Gene3D" id="1.20.140.50">
    <property type="entry name" value="alix/aip1 like domains"/>
    <property type="match status" value="1"/>
</dbReference>
<evidence type="ECO:0000256" key="2">
    <source>
        <dbReference type="ARBA" id="ARBA00004496"/>
    </source>
</evidence>
<keyword evidence="3" id="KW-0963">Cytoplasm</keyword>
<evidence type="ECO:0000256" key="5">
    <source>
        <dbReference type="ARBA" id="ARBA00041284"/>
    </source>
</evidence>
<evidence type="ECO:0000259" key="7">
    <source>
        <dbReference type="PROSITE" id="PS51180"/>
    </source>
</evidence>
<gene>
    <name evidence="8" type="primary">BRO1</name>
    <name evidence="8" type="ORF">MCUN1_003526</name>
</gene>
<proteinExistence type="predicted"/>